<protein>
    <submittedName>
        <fullName evidence="2">Uncharacterized protein</fullName>
    </submittedName>
</protein>
<reference evidence="2" key="1">
    <citation type="submission" date="2013-07" db="EMBL/GenBank/DDBJ databases">
        <title>The Genome Sequence of Cryptococcus bestiolae CBS10118.</title>
        <authorList>
            <consortium name="The Broad Institute Genome Sequencing Platform"/>
            <person name="Cuomo C."/>
            <person name="Litvintseva A."/>
            <person name="Chen Y."/>
            <person name="Heitman J."/>
            <person name="Sun S."/>
            <person name="Springer D."/>
            <person name="Dromer F."/>
            <person name="Young S.K."/>
            <person name="Zeng Q."/>
            <person name="Gargeya S."/>
            <person name="Fitzgerald M."/>
            <person name="Abouelleil A."/>
            <person name="Alvarado L."/>
            <person name="Berlin A.M."/>
            <person name="Chapman S.B."/>
            <person name="Dewar J."/>
            <person name="Goldberg J."/>
            <person name="Griggs A."/>
            <person name="Gujja S."/>
            <person name="Hansen M."/>
            <person name="Howarth C."/>
            <person name="Imamovic A."/>
            <person name="Larimer J."/>
            <person name="McCowan C."/>
            <person name="Murphy C."/>
            <person name="Pearson M."/>
            <person name="Priest M."/>
            <person name="Roberts A."/>
            <person name="Saif S."/>
            <person name="Shea T."/>
            <person name="Sykes S."/>
            <person name="Wortman J."/>
            <person name="Nusbaum C."/>
            <person name="Birren B."/>
        </authorList>
    </citation>
    <scope>NUCLEOTIDE SEQUENCE [LARGE SCALE GENOMIC DNA]</scope>
    <source>
        <strain evidence="2">CBS 10118</strain>
    </source>
</reference>
<accession>A0A1B9G0I0</accession>
<organism evidence="2">
    <name type="scientific">Kwoniella bestiolae CBS 10118</name>
    <dbReference type="NCBI Taxonomy" id="1296100"/>
    <lineage>
        <taxon>Eukaryota</taxon>
        <taxon>Fungi</taxon>
        <taxon>Dikarya</taxon>
        <taxon>Basidiomycota</taxon>
        <taxon>Agaricomycotina</taxon>
        <taxon>Tremellomycetes</taxon>
        <taxon>Tremellales</taxon>
        <taxon>Cryptococcaceae</taxon>
        <taxon>Kwoniella</taxon>
    </lineage>
</organism>
<proteinExistence type="predicted"/>
<reference evidence="2" key="2">
    <citation type="submission" date="2014-01" db="EMBL/GenBank/DDBJ databases">
        <title>Evolution of pathogenesis and genome organization in the Tremellales.</title>
        <authorList>
            <person name="Cuomo C."/>
            <person name="Litvintseva A."/>
            <person name="Heitman J."/>
            <person name="Chen Y."/>
            <person name="Sun S."/>
            <person name="Springer D."/>
            <person name="Dromer F."/>
            <person name="Young S."/>
            <person name="Zeng Q."/>
            <person name="Chapman S."/>
            <person name="Gujja S."/>
            <person name="Saif S."/>
            <person name="Birren B."/>
        </authorList>
    </citation>
    <scope>NUCLEOTIDE SEQUENCE</scope>
    <source>
        <strain evidence="2">CBS 10118</strain>
    </source>
</reference>
<evidence type="ECO:0000313" key="2">
    <source>
        <dbReference type="EMBL" id="OCF24520.1"/>
    </source>
</evidence>
<name>A0A1B9G0I0_9TREE</name>
<feature type="region of interest" description="Disordered" evidence="1">
    <location>
        <begin position="1"/>
        <end position="62"/>
    </location>
</feature>
<dbReference type="AlphaFoldDB" id="A0A1B9G0I0"/>
<evidence type="ECO:0000256" key="1">
    <source>
        <dbReference type="SAM" id="MobiDB-lite"/>
    </source>
</evidence>
<dbReference type="VEuPathDB" id="FungiDB:I302_05980"/>
<dbReference type="EMBL" id="KI894022">
    <property type="protein sequence ID" value="OCF24520.1"/>
    <property type="molecule type" value="Genomic_DNA"/>
</dbReference>
<dbReference type="OrthoDB" id="5599269at2759"/>
<sequence>MDRAITSGGSGPRLGKVGKAVARIRRMLGGRLNTQPEDAGNSKEDKHSGTSTQAPPDQSEQPTEIIPVIPHVPDDFPSKIIPAGDNDKQSDPCDAEECAIASRKNLLKHVEALNTAFNIDYRITQNWLHATSSDLHAYHAMFHKNETLSHVETLHLVELSRLINKAFKTFQEEMRKSVEPLEKFQENQFTSKIQLDRALKRWASRDENGEVASICSMSSFEDDQARKRYAKMHSDRDETFKLIETIKWGAVGKYAENLLITAHAAEGLLPFIPDRVRNMPPSAHSPEREEVEDRARDLQLGGTGGFEIHVGKKESLLSIDPKERGVPDEDKFEEWKEMPDWGLKKIYREDENYVEGANHE</sequence>
<gene>
    <name evidence="2" type="ORF">I302_05980</name>
</gene>
<feature type="compositionally biased region" description="Polar residues" evidence="1">
    <location>
        <begin position="49"/>
        <end position="62"/>
    </location>
</feature>